<reference evidence="1 2" key="1">
    <citation type="journal article" date="2022" name="Nat. Ecol. Evol.">
        <title>A masculinizing supergene underlies an exaggerated male reproductive morph in a spider.</title>
        <authorList>
            <person name="Hendrickx F."/>
            <person name="De Corte Z."/>
            <person name="Sonet G."/>
            <person name="Van Belleghem S.M."/>
            <person name="Kostlbacher S."/>
            <person name="Vangestel C."/>
        </authorList>
    </citation>
    <scope>NUCLEOTIDE SEQUENCE [LARGE SCALE GENOMIC DNA]</scope>
    <source>
        <strain evidence="1">W744_W776</strain>
    </source>
</reference>
<comment type="caution">
    <text evidence="1">The sequence shown here is derived from an EMBL/GenBank/DDBJ whole genome shotgun (WGS) entry which is preliminary data.</text>
</comment>
<proteinExistence type="predicted"/>
<gene>
    <name evidence="1" type="ORF">JTE90_006614</name>
</gene>
<name>A0AAV6U786_9ARAC</name>
<dbReference type="EMBL" id="JAFNEN010000606">
    <property type="protein sequence ID" value="KAG8179708.1"/>
    <property type="molecule type" value="Genomic_DNA"/>
</dbReference>
<dbReference type="Proteomes" id="UP000827092">
    <property type="component" value="Unassembled WGS sequence"/>
</dbReference>
<keyword evidence="2" id="KW-1185">Reference proteome</keyword>
<protein>
    <submittedName>
        <fullName evidence="1">Uncharacterized protein</fullName>
    </submittedName>
</protein>
<organism evidence="1 2">
    <name type="scientific">Oedothorax gibbosus</name>
    <dbReference type="NCBI Taxonomy" id="931172"/>
    <lineage>
        <taxon>Eukaryota</taxon>
        <taxon>Metazoa</taxon>
        <taxon>Ecdysozoa</taxon>
        <taxon>Arthropoda</taxon>
        <taxon>Chelicerata</taxon>
        <taxon>Arachnida</taxon>
        <taxon>Araneae</taxon>
        <taxon>Araneomorphae</taxon>
        <taxon>Entelegynae</taxon>
        <taxon>Araneoidea</taxon>
        <taxon>Linyphiidae</taxon>
        <taxon>Erigoninae</taxon>
        <taxon>Oedothorax</taxon>
    </lineage>
</organism>
<evidence type="ECO:0000313" key="1">
    <source>
        <dbReference type="EMBL" id="KAG8179708.1"/>
    </source>
</evidence>
<evidence type="ECO:0000313" key="2">
    <source>
        <dbReference type="Proteomes" id="UP000827092"/>
    </source>
</evidence>
<dbReference type="AlphaFoldDB" id="A0AAV6U786"/>
<sequence length="67" mass="7790">MIALPQSLRRVLRRSPWMFRWRFARDLLLLLLLFTCLTCYLSYVGSLLSVANPPPLPTGKTTLSIRR</sequence>
<accession>A0AAV6U786</accession>